<protein>
    <recommendedName>
        <fullName evidence="4">DUF1318 domain-containing protein</fullName>
    </recommendedName>
</protein>
<evidence type="ECO:0008006" key="4">
    <source>
        <dbReference type="Google" id="ProtNLM"/>
    </source>
</evidence>
<keyword evidence="1" id="KW-0732">Signal</keyword>
<evidence type="ECO:0000256" key="1">
    <source>
        <dbReference type="SAM" id="SignalP"/>
    </source>
</evidence>
<feature type="chain" id="PRO_5046372963" description="DUF1318 domain-containing protein" evidence="1">
    <location>
        <begin position="25"/>
        <end position="117"/>
    </location>
</feature>
<evidence type="ECO:0000313" key="3">
    <source>
        <dbReference type="Proteomes" id="UP001054820"/>
    </source>
</evidence>
<organism evidence="2 3">
    <name type="scientific">Thiomicrorhabdus immobilis</name>
    <dbReference type="NCBI Taxonomy" id="2791037"/>
    <lineage>
        <taxon>Bacteria</taxon>
        <taxon>Pseudomonadati</taxon>
        <taxon>Pseudomonadota</taxon>
        <taxon>Gammaproteobacteria</taxon>
        <taxon>Thiotrichales</taxon>
        <taxon>Piscirickettsiaceae</taxon>
        <taxon>Thiomicrorhabdus</taxon>
    </lineage>
</organism>
<accession>A0ABN6D115</accession>
<dbReference type="EMBL" id="AP024202">
    <property type="protein sequence ID" value="BCN93649.1"/>
    <property type="molecule type" value="Genomic_DNA"/>
</dbReference>
<sequence length="117" mass="12958">MRILKPINILIISLLLTLSSYAWSMDLSAAMAQLSTVKSQGLVGEQQNGYLGVVKNQNNAQSVVQLINQARNEQYQKMAQTHNVNLSEIEALAGKKAIEKTPSGQYINIDGKWMKKP</sequence>
<feature type="signal peptide" evidence="1">
    <location>
        <begin position="1"/>
        <end position="24"/>
    </location>
</feature>
<keyword evidence="3" id="KW-1185">Reference proteome</keyword>
<gene>
    <name evidence="2" type="ORF">THMIRHAM_14340</name>
</gene>
<proteinExistence type="predicted"/>
<name>A0ABN6D115_9GAMM</name>
<dbReference type="PIRSF" id="PIRSF025560">
    <property type="entry name" value="UCP025560"/>
    <property type="match status" value="1"/>
</dbReference>
<dbReference type="Proteomes" id="UP001054820">
    <property type="component" value="Chromosome"/>
</dbReference>
<reference evidence="2" key="1">
    <citation type="journal article" date="2022" name="Arch. Microbiol.">
        <title>Thiomicrorhabdus immobilis sp. nov., a mesophilic sulfur-oxidizing bacterium isolated from sediment of a brackish lake in northern Japan.</title>
        <authorList>
            <person name="Kojima H."/>
            <person name="Mochizuki J."/>
            <person name="Kanda M."/>
            <person name="Watanabe T."/>
            <person name="Fukui M."/>
        </authorList>
    </citation>
    <scope>NUCLEOTIDE SEQUENCE</scope>
    <source>
        <strain evidence="2">Am19</strain>
    </source>
</reference>
<evidence type="ECO:0000313" key="2">
    <source>
        <dbReference type="EMBL" id="BCN93649.1"/>
    </source>
</evidence>
<dbReference type="Pfam" id="PF07027">
    <property type="entry name" value="DUF1318"/>
    <property type="match status" value="1"/>
</dbReference>
<dbReference type="InterPro" id="IPR008309">
    <property type="entry name" value="YdbL"/>
</dbReference>
<dbReference type="RefSeq" id="WP_237260925.1">
    <property type="nucleotide sequence ID" value="NZ_AP024202.1"/>
</dbReference>